<name>A0A2T3MAK8_9GAMM</name>
<evidence type="ECO:0000313" key="2">
    <source>
        <dbReference type="Proteomes" id="UP000241954"/>
    </source>
</evidence>
<reference evidence="1 2" key="1">
    <citation type="submission" date="2018-01" db="EMBL/GenBank/DDBJ databases">
        <title>Whole genome sequencing of Histamine producing bacteria.</title>
        <authorList>
            <person name="Butler K."/>
        </authorList>
    </citation>
    <scope>NUCLEOTIDE SEQUENCE [LARGE SCALE GENOMIC DNA]</scope>
    <source>
        <strain evidence="1 2">NCIMB 13481</strain>
    </source>
</reference>
<comment type="caution">
    <text evidence="1">The sequence shown here is derived from an EMBL/GenBank/DDBJ whole genome shotgun (WGS) entry which is preliminary data.</text>
</comment>
<feature type="non-terminal residue" evidence="1">
    <location>
        <position position="135"/>
    </location>
</feature>
<accession>A0A2T3MAK8</accession>
<proteinExistence type="predicted"/>
<evidence type="ECO:0000313" key="1">
    <source>
        <dbReference type="EMBL" id="PSV90033.1"/>
    </source>
</evidence>
<organism evidence="1 2">
    <name type="scientific">Photobacterium iliopiscarium</name>
    <dbReference type="NCBI Taxonomy" id="56192"/>
    <lineage>
        <taxon>Bacteria</taxon>
        <taxon>Pseudomonadati</taxon>
        <taxon>Pseudomonadota</taxon>
        <taxon>Gammaproteobacteria</taxon>
        <taxon>Vibrionales</taxon>
        <taxon>Vibrionaceae</taxon>
        <taxon>Photobacterium</taxon>
    </lineage>
</organism>
<protein>
    <submittedName>
        <fullName evidence="1">Uncharacterized protein</fullName>
    </submittedName>
</protein>
<sequence>MQGARCKVQGARCENLGPLYSTSQITKLFGGDDLGIRGCEPTFIAPIKYITILFRRKNAKFLTAFLNLAELIWVLEDLNPLLLRQLNILLLLLRRKNAKFLTAFLNLAELIWVLEDLNPLLLRQLNILLLLLRRK</sequence>
<dbReference type="Proteomes" id="UP000241954">
    <property type="component" value="Unassembled WGS sequence"/>
</dbReference>
<dbReference type="AlphaFoldDB" id="A0A2T3MAK8"/>
<gene>
    <name evidence="1" type="ORF">C9I88_18320</name>
</gene>
<dbReference type="EMBL" id="PYLW01000031">
    <property type="protein sequence ID" value="PSV90033.1"/>
    <property type="molecule type" value="Genomic_DNA"/>
</dbReference>